<proteinExistence type="inferred from homology"/>
<dbReference type="AlphaFoldDB" id="C7N4V8"/>
<comment type="cofactor">
    <cofactor evidence="1">
        <name>Mg(2+)</name>
        <dbReference type="ChEBI" id="CHEBI:18420"/>
    </cofactor>
</comment>
<reference evidence="12 13" key="1">
    <citation type="journal article" date="2009" name="Stand. Genomic Sci.">
        <title>Complete genome sequence of Slackia heliotrinireducens type strain (RHS 1).</title>
        <authorList>
            <person name="Pukall R."/>
            <person name="Lapidus A."/>
            <person name="Nolan M."/>
            <person name="Copeland A."/>
            <person name="Glavina Del Rio T."/>
            <person name="Lucas S."/>
            <person name="Chen F."/>
            <person name="Tice H."/>
            <person name="Cheng J.F."/>
            <person name="Chertkov O."/>
            <person name="Bruce D."/>
            <person name="Goodwin L."/>
            <person name="Kuske C."/>
            <person name="Brettin T."/>
            <person name="Detter J.C."/>
            <person name="Han C."/>
            <person name="Pitluck S."/>
            <person name="Pati A."/>
            <person name="Mavrommatis K."/>
            <person name="Ivanova N."/>
            <person name="Ovchinnikova G."/>
            <person name="Chen A."/>
            <person name="Palaniappan K."/>
            <person name="Schneider S."/>
            <person name="Rohde M."/>
            <person name="Chain P."/>
            <person name="D'haeseleer P."/>
            <person name="Goker M."/>
            <person name="Bristow J."/>
            <person name="Eisen J.A."/>
            <person name="Markowitz V."/>
            <person name="Kyrpides N.C."/>
            <person name="Klenk H.P."/>
            <person name="Hugenholtz P."/>
        </authorList>
    </citation>
    <scope>NUCLEOTIDE SEQUENCE [LARGE SCALE GENOMIC DNA]</scope>
    <source>
        <strain evidence="13">ATCC 29202 / DSM 20476 / NCTC 11029 / RHS 1</strain>
    </source>
</reference>
<evidence type="ECO:0000313" key="13">
    <source>
        <dbReference type="Proteomes" id="UP000002026"/>
    </source>
</evidence>
<dbReference type="RefSeq" id="WP_012798047.1">
    <property type="nucleotide sequence ID" value="NC_013165.1"/>
</dbReference>
<keyword evidence="6" id="KW-0547">Nucleotide-binding</keyword>
<dbReference type="Pfam" id="PF12627">
    <property type="entry name" value="PolyA_pol_RNAbd"/>
    <property type="match status" value="1"/>
</dbReference>
<keyword evidence="5" id="KW-0479">Metal-binding</keyword>
<evidence type="ECO:0000313" key="12">
    <source>
        <dbReference type="EMBL" id="ACV21943.1"/>
    </source>
</evidence>
<dbReference type="InterPro" id="IPR002646">
    <property type="entry name" value="PolA_pol_head_dom"/>
</dbReference>
<name>C7N4V8_SLAHD</name>
<dbReference type="Pfam" id="PF01966">
    <property type="entry name" value="HD"/>
    <property type="match status" value="1"/>
</dbReference>
<evidence type="ECO:0000256" key="6">
    <source>
        <dbReference type="ARBA" id="ARBA00022741"/>
    </source>
</evidence>
<dbReference type="Pfam" id="PF01743">
    <property type="entry name" value="PolyA_pol"/>
    <property type="match status" value="1"/>
</dbReference>
<evidence type="ECO:0000256" key="1">
    <source>
        <dbReference type="ARBA" id="ARBA00001946"/>
    </source>
</evidence>
<evidence type="ECO:0000256" key="2">
    <source>
        <dbReference type="ARBA" id="ARBA00022679"/>
    </source>
</evidence>
<dbReference type="SUPFAM" id="SSF81301">
    <property type="entry name" value="Nucleotidyltransferase"/>
    <property type="match status" value="1"/>
</dbReference>
<dbReference type="Gene3D" id="3.30.460.10">
    <property type="entry name" value="Beta Polymerase, domain 2"/>
    <property type="match status" value="1"/>
</dbReference>
<organism evidence="12 13">
    <name type="scientific">Slackia heliotrinireducens (strain ATCC 29202 / DSM 20476 / NCTC 11029 / RHS 1)</name>
    <name type="common">Peptococcus heliotrinreducens</name>
    <dbReference type="NCBI Taxonomy" id="471855"/>
    <lineage>
        <taxon>Bacteria</taxon>
        <taxon>Bacillati</taxon>
        <taxon>Actinomycetota</taxon>
        <taxon>Coriobacteriia</taxon>
        <taxon>Eggerthellales</taxon>
        <taxon>Eggerthellaceae</taxon>
        <taxon>Slackia</taxon>
    </lineage>
</organism>
<dbReference type="InterPro" id="IPR043519">
    <property type="entry name" value="NT_sf"/>
</dbReference>
<accession>C7N4V8</accession>
<dbReference type="EMBL" id="CP001684">
    <property type="protein sequence ID" value="ACV21943.1"/>
    <property type="molecule type" value="Genomic_DNA"/>
</dbReference>
<evidence type="ECO:0000256" key="3">
    <source>
        <dbReference type="ARBA" id="ARBA00022694"/>
    </source>
</evidence>
<dbReference type="eggNOG" id="COG0617">
    <property type="taxonomic scope" value="Bacteria"/>
</dbReference>
<protein>
    <submittedName>
        <fullName evidence="12">tRNA nucleotidyltransferase/poly(A) polymerase</fullName>
    </submittedName>
</protein>
<evidence type="ECO:0000256" key="5">
    <source>
        <dbReference type="ARBA" id="ARBA00022723"/>
    </source>
</evidence>
<dbReference type="PANTHER" id="PTHR46173">
    <property type="entry name" value="CCA TRNA NUCLEOTIDYLTRANSFERASE 1, MITOCHONDRIAL"/>
    <property type="match status" value="1"/>
</dbReference>
<dbReference type="Proteomes" id="UP000002026">
    <property type="component" value="Chromosome"/>
</dbReference>
<keyword evidence="3" id="KW-0819">tRNA processing</keyword>
<gene>
    <name evidence="12" type="ordered locus">Shel_08990</name>
</gene>
<keyword evidence="4" id="KW-0548">Nucleotidyltransferase</keyword>
<feature type="domain" description="tRNA nucleotidyltransferase/poly(A) polymerase RNA and SrmB- binding" evidence="11">
    <location>
        <begin position="193"/>
        <end position="237"/>
    </location>
</feature>
<keyword evidence="2 8" id="KW-0808">Transferase</keyword>
<dbReference type="SUPFAM" id="SSF81891">
    <property type="entry name" value="Poly A polymerase C-terminal region-like"/>
    <property type="match status" value="1"/>
</dbReference>
<feature type="domain" description="Poly A polymerase head" evidence="9">
    <location>
        <begin position="27"/>
        <end position="166"/>
    </location>
</feature>
<dbReference type="Gene3D" id="1.10.3090.10">
    <property type="entry name" value="cca-adding enzyme, domain 2"/>
    <property type="match status" value="1"/>
</dbReference>
<dbReference type="InterPro" id="IPR006674">
    <property type="entry name" value="HD_domain"/>
</dbReference>
<feature type="domain" description="HD" evidence="10">
    <location>
        <begin position="263"/>
        <end position="382"/>
    </location>
</feature>
<dbReference type="HOGENOM" id="CLU_015961_3_1_11"/>
<evidence type="ECO:0000259" key="10">
    <source>
        <dbReference type="Pfam" id="PF01966"/>
    </source>
</evidence>
<evidence type="ECO:0000259" key="9">
    <source>
        <dbReference type="Pfam" id="PF01743"/>
    </source>
</evidence>
<dbReference type="PANTHER" id="PTHR46173:SF1">
    <property type="entry name" value="CCA TRNA NUCLEOTIDYLTRANSFERASE 1, MITOCHONDRIAL"/>
    <property type="match status" value="1"/>
</dbReference>
<keyword evidence="13" id="KW-1185">Reference proteome</keyword>
<evidence type="ECO:0000256" key="7">
    <source>
        <dbReference type="ARBA" id="ARBA00022842"/>
    </source>
</evidence>
<dbReference type="Gene3D" id="1.10.246.80">
    <property type="match status" value="1"/>
</dbReference>
<dbReference type="CDD" id="cd05398">
    <property type="entry name" value="NT_ClassII-CCAase"/>
    <property type="match status" value="1"/>
</dbReference>
<evidence type="ECO:0000259" key="11">
    <source>
        <dbReference type="Pfam" id="PF12627"/>
    </source>
</evidence>
<keyword evidence="7" id="KW-0460">Magnesium</keyword>
<dbReference type="GO" id="GO:0000049">
    <property type="term" value="F:tRNA binding"/>
    <property type="evidence" value="ECO:0007669"/>
    <property type="project" value="TreeGrafter"/>
</dbReference>
<evidence type="ECO:0000256" key="4">
    <source>
        <dbReference type="ARBA" id="ARBA00022695"/>
    </source>
</evidence>
<keyword evidence="8" id="KW-0694">RNA-binding</keyword>
<dbReference type="STRING" id="471855.Shel_08990"/>
<dbReference type="InterPro" id="IPR032828">
    <property type="entry name" value="PolyA_RNA-bd"/>
</dbReference>
<dbReference type="KEGG" id="shi:Shel_08990"/>
<dbReference type="GO" id="GO:0000166">
    <property type="term" value="F:nucleotide binding"/>
    <property type="evidence" value="ECO:0007669"/>
    <property type="project" value="UniProtKB-KW"/>
</dbReference>
<dbReference type="GO" id="GO:0008033">
    <property type="term" value="P:tRNA processing"/>
    <property type="evidence" value="ECO:0007669"/>
    <property type="project" value="UniProtKB-KW"/>
</dbReference>
<sequence>MGKLHDITIPPDAASIVDALEAAGHEAWVTGSYVRDMLMGRIPHDLDISTSARWETIRDLFSSQGFKVYETGTDRGTVTVNTGAHLVEITTFRTEEPIEGTRIAFQNAEHRKLSVWEPSSRFRFTNSVEKDLLRRDFTMNALAFNPNCGILDPFGGVKDISNETIRAVGEPSERFWQDPLRILRAARFASQLGFDVESRTKEAALASAPLLKHAPAQRIEAEFARLLQGDHARQAIMDWIDVIGVFIPEALPMKGLDQRTKYHIYDVLEHTAYTVSLAPQQRVLRYAAFLHDIGKPEVFRIDEEGVGHSPGHAAAGAVISEQVCSRLKLREDEAAEICTLVGAHDDRISPTPRSVRKALRRLGGNVRMLRELLELKKADALAHAPEHQERAAIAEEVGLVLDDVLKKEAAFDIKDLAIDGTDVIARGVPAGPSVGAALEAALDAVIDELVNNTRDDLLAFLDDRIAH</sequence>
<dbReference type="InterPro" id="IPR050264">
    <property type="entry name" value="Bact_CCA-adding_enz_type3_sf"/>
</dbReference>
<dbReference type="GO" id="GO:0016779">
    <property type="term" value="F:nucleotidyltransferase activity"/>
    <property type="evidence" value="ECO:0007669"/>
    <property type="project" value="UniProtKB-KW"/>
</dbReference>
<comment type="similarity">
    <text evidence="8">Belongs to the tRNA nucleotidyltransferase/poly(A) polymerase family.</text>
</comment>
<evidence type="ECO:0000256" key="8">
    <source>
        <dbReference type="RuleBase" id="RU003953"/>
    </source>
</evidence>
<dbReference type="GO" id="GO:0046872">
    <property type="term" value="F:metal ion binding"/>
    <property type="evidence" value="ECO:0007669"/>
    <property type="project" value="UniProtKB-KW"/>
</dbReference>